<keyword evidence="1" id="KW-0378">Hydrolase</keyword>
<evidence type="ECO:0000313" key="2">
    <source>
        <dbReference type="Proteomes" id="UP000401081"/>
    </source>
</evidence>
<dbReference type="Proteomes" id="UP000401081">
    <property type="component" value="Unassembled WGS sequence"/>
</dbReference>
<dbReference type="EMBL" id="CAADJD010000020">
    <property type="protein sequence ID" value="VFS67197.1"/>
    <property type="molecule type" value="Genomic_DNA"/>
</dbReference>
<reference evidence="1 2" key="1">
    <citation type="submission" date="2019-03" db="EMBL/GenBank/DDBJ databases">
        <authorList>
            <consortium name="Pathogen Informatics"/>
        </authorList>
    </citation>
    <scope>NUCLEOTIDE SEQUENCE [LARGE SCALE GENOMIC DNA]</scope>
    <source>
        <strain evidence="1 2">NCTC12993</strain>
    </source>
</reference>
<dbReference type="EC" id="3.11.1.1" evidence="1"/>
<protein>
    <submittedName>
        <fullName evidence="1">Phosphonoacetaldehyde hydrolase</fullName>
        <ecNumber evidence="1">3.11.1.1</ecNumber>
    </submittedName>
</protein>
<evidence type="ECO:0000313" key="1">
    <source>
        <dbReference type="EMBL" id="VFS67197.1"/>
    </source>
</evidence>
<proteinExistence type="predicted"/>
<sequence length="64" mass="6926">MLGCGAWGLALSGNEFGATWEEFQAMTAEEIATRREHRSRETLRRRGALCGGFAGGFTGRDCGD</sequence>
<dbReference type="GO" id="GO:0050194">
    <property type="term" value="F:phosphonoacetaldehyde hydrolase activity"/>
    <property type="evidence" value="ECO:0007669"/>
    <property type="project" value="UniProtKB-EC"/>
</dbReference>
<gene>
    <name evidence="1" type="primary">phnX_3</name>
    <name evidence="1" type="ORF">NCTC12993_03649</name>
</gene>
<accession>A0A485B0A9</accession>
<keyword evidence="2" id="KW-1185">Reference proteome</keyword>
<organism evidence="1 2">
    <name type="scientific">Kluyvera cryocrescens</name>
    <name type="common">Kluyvera citrophila</name>
    <dbReference type="NCBI Taxonomy" id="580"/>
    <lineage>
        <taxon>Bacteria</taxon>
        <taxon>Pseudomonadati</taxon>
        <taxon>Pseudomonadota</taxon>
        <taxon>Gammaproteobacteria</taxon>
        <taxon>Enterobacterales</taxon>
        <taxon>Enterobacteriaceae</taxon>
        <taxon>Kluyvera</taxon>
    </lineage>
</organism>
<dbReference type="AlphaFoldDB" id="A0A485B0A9"/>
<name>A0A485B0A9_KLUCR</name>